<proteinExistence type="predicted"/>
<gene>
    <name evidence="3" type="ORF">EWM64_g10053</name>
</gene>
<reference evidence="3 4" key="1">
    <citation type="submission" date="2019-02" db="EMBL/GenBank/DDBJ databases">
        <title>Genome sequencing of the rare red list fungi Hericium alpestre (H. flagellum).</title>
        <authorList>
            <person name="Buettner E."/>
            <person name="Kellner H."/>
        </authorList>
    </citation>
    <scope>NUCLEOTIDE SEQUENCE [LARGE SCALE GENOMIC DNA]</scope>
    <source>
        <strain evidence="3 4">DSM 108284</strain>
    </source>
</reference>
<comment type="caution">
    <text evidence="3">The sequence shown here is derived from an EMBL/GenBank/DDBJ whole genome shotgun (WGS) entry which is preliminary data.</text>
</comment>
<evidence type="ECO:0000313" key="4">
    <source>
        <dbReference type="Proteomes" id="UP000298061"/>
    </source>
</evidence>
<feature type="non-terminal residue" evidence="3">
    <location>
        <position position="140"/>
    </location>
</feature>
<organism evidence="3 4">
    <name type="scientific">Hericium alpestre</name>
    <dbReference type="NCBI Taxonomy" id="135208"/>
    <lineage>
        <taxon>Eukaryota</taxon>
        <taxon>Fungi</taxon>
        <taxon>Dikarya</taxon>
        <taxon>Basidiomycota</taxon>
        <taxon>Agaricomycotina</taxon>
        <taxon>Agaricomycetes</taxon>
        <taxon>Russulales</taxon>
        <taxon>Hericiaceae</taxon>
        <taxon>Hericium</taxon>
    </lineage>
</organism>
<protein>
    <submittedName>
        <fullName evidence="3">Uncharacterized protein</fullName>
    </submittedName>
</protein>
<dbReference type="InterPro" id="IPR051654">
    <property type="entry name" value="Meroterpenoid_MTases"/>
</dbReference>
<evidence type="ECO:0000256" key="1">
    <source>
        <dbReference type="ARBA" id="ARBA00022679"/>
    </source>
</evidence>
<dbReference type="GO" id="GO:0016740">
    <property type="term" value="F:transferase activity"/>
    <property type="evidence" value="ECO:0007669"/>
    <property type="project" value="UniProtKB-KW"/>
</dbReference>
<keyword evidence="2" id="KW-0949">S-adenosyl-L-methionine</keyword>
<evidence type="ECO:0000313" key="3">
    <source>
        <dbReference type="EMBL" id="TFY73959.1"/>
    </source>
</evidence>
<dbReference type="OrthoDB" id="2094832at2759"/>
<keyword evidence="1" id="KW-0808">Transferase</keyword>
<sequence length="140" mass="15575">MSRVELPHVDHLDLDPSLYNLKGDEVAFYKQQTGIQDDEELKRHIIEIQTGAYAVGASFSPVASFRLTYALNLDIPISLCQKLSLHEISRLPAYPQALKLGKERPGAILFDIGCCFGNDVYKAVADSYPAENVVTSDLYQ</sequence>
<name>A0A4Y9ZKK0_9AGAM</name>
<dbReference type="EMBL" id="SFCI01002401">
    <property type="protein sequence ID" value="TFY73959.1"/>
    <property type="molecule type" value="Genomic_DNA"/>
</dbReference>
<dbReference type="Proteomes" id="UP000298061">
    <property type="component" value="Unassembled WGS sequence"/>
</dbReference>
<keyword evidence="4" id="KW-1185">Reference proteome</keyword>
<evidence type="ECO:0000256" key="2">
    <source>
        <dbReference type="ARBA" id="ARBA00022691"/>
    </source>
</evidence>
<accession>A0A4Y9ZKK0</accession>
<dbReference type="STRING" id="135208.A0A4Y9ZKK0"/>
<dbReference type="PANTHER" id="PTHR35897">
    <property type="entry name" value="METHYLTRANSFERASE AUSD"/>
    <property type="match status" value="1"/>
</dbReference>
<dbReference type="PANTHER" id="PTHR35897:SF1">
    <property type="entry name" value="METHYLTRANSFERASE AUSD"/>
    <property type="match status" value="1"/>
</dbReference>
<dbReference type="AlphaFoldDB" id="A0A4Y9ZKK0"/>